<organism evidence="1">
    <name type="scientific">Podoviridae sp. ct8Lf7</name>
    <dbReference type="NCBI Taxonomy" id="2827723"/>
    <lineage>
        <taxon>Viruses</taxon>
        <taxon>Duplodnaviria</taxon>
        <taxon>Heunggongvirae</taxon>
        <taxon>Uroviricota</taxon>
        <taxon>Caudoviricetes</taxon>
    </lineage>
</organism>
<proteinExistence type="predicted"/>
<name>A0A8S5S0U4_9CAUD</name>
<sequence>MSINSNITAFTPLFSSGNTSNPNVRVDTFSVL</sequence>
<evidence type="ECO:0000313" key="1">
    <source>
        <dbReference type="EMBL" id="DAF44537.1"/>
    </source>
</evidence>
<reference evidence="1" key="1">
    <citation type="journal article" date="2021" name="Proc. Natl. Acad. Sci. U.S.A.">
        <title>A Catalog of Tens of Thousands of Viruses from Human Metagenomes Reveals Hidden Associations with Chronic Diseases.</title>
        <authorList>
            <person name="Tisza M.J."/>
            <person name="Buck C.B."/>
        </authorList>
    </citation>
    <scope>NUCLEOTIDE SEQUENCE</scope>
    <source>
        <strain evidence="1">Ct8Lf7</strain>
    </source>
</reference>
<accession>A0A8S5S0U4</accession>
<protein>
    <submittedName>
        <fullName evidence="1">Uncharacterized protein</fullName>
    </submittedName>
</protein>
<dbReference type="EMBL" id="BK032511">
    <property type="protein sequence ID" value="DAF44537.1"/>
    <property type="molecule type" value="Genomic_DNA"/>
</dbReference>